<keyword evidence="2" id="KW-1185">Reference proteome</keyword>
<comment type="caution">
    <text evidence="1">The sequence shown here is derived from an EMBL/GenBank/DDBJ whole genome shotgun (WGS) entry which is preliminary data.</text>
</comment>
<reference evidence="1" key="1">
    <citation type="submission" date="2020-10" db="EMBL/GenBank/DDBJ databases">
        <authorList>
            <person name="Castelo-Branco R."/>
            <person name="Eusebio N."/>
            <person name="Adriana R."/>
            <person name="Vieira A."/>
            <person name="Brugerolle De Fraissinette N."/>
            <person name="Rezende De Castro R."/>
            <person name="Schneider M.P."/>
            <person name="Vasconcelos V."/>
            <person name="Leao P.N."/>
        </authorList>
    </citation>
    <scope>NUCLEOTIDE SEQUENCE</scope>
    <source>
        <strain evidence="1">LEGE 07310</strain>
    </source>
</reference>
<dbReference type="Pfam" id="PF07813">
    <property type="entry name" value="LTXXQ"/>
    <property type="match status" value="1"/>
</dbReference>
<accession>A0A8J7ADZ4</accession>
<organism evidence="1 2">
    <name type="scientific">Vasconcelosia minhoensis LEGE 07310</name>
    <dbReference type="NCBI Taxonomy" id="915328"/>
    <lineage>
        <taxon>Bacteria</taxon>
        <taxon>Bacillati</taxon>
        <taxon>Cyanobacteriota</taxon>
        <taxon>Cyanophyceae</taxon>
        <taxon>Nodosilineales</taxon>
        <taxon>Cymatolegaceae</taxon>
        <taxon>Vasconcelosia</taxon>
        <taxon>Vasconcelosia minhoensis</taxon>
    </lineage>
</organism>
<dbReference type="GO" id="GO:0042597">
    <property type="term" value="C:periplasmic space"/>
    <property type="evidence" value="ECO:0007669"/>
    <property type="project" value="InterPro"/>
</dbReference>
<dbReference type="EMBL" id="JADEXG010000021">
    <property type="protein sequence ID" value="MBE9077759.1"/>
    <property type="molecule type" value="Genomic_DNA"/>
</dbReference>
<gene>
    <name evidence="1" type="ORF">IQ241_10705</name>
</gene>
<dbReference type="InterPro" id="IPR012899">
    <property type="entry name" value="LTXXQ"/>
</dbReference>
<dbReference type="AlphaFoldDB" id="A0A8J7ADZ4"/>
<proteinExistence type="predicted"/>
<dbReference type="Proteomes" id="UP000636505">
    <property type="component" value="Unassembled WGS sequence"/>
</dbReference>
<name>A0A8J7ADZ4_9CYAN</name>
<protein>
    <submittedName>
        <fullName evidence="1">Spy/CpxP family protein refolding chaperone</fullName>
    </submittedName>
</protein>
<evidence type="ECO:0000313" key="1">
    <source>
        <dbReference type="EMBL" id="MBE9077759.1"/>
    </source>
</evidence>
<evidence type="ECO:0000313" key="2">
    <source>
        <dbReference type="Proteomes" id="UP000636505"/>
    </source>
</evidence>
<sequence>MDTLKTSAVTSFEPVCAELPADDLSTPERLDQLQMVVDSSSAAIAQVRPAFDTFYASLTEAQQQALNRSISQWQDQRHGSLE</sequence>